<evidence type="ECO:0000256" key="2">
    <source>
        <dbReference type="ARBA" id="ARBA00023004"/>
    </source>
</evidence>
<dbReference type="Proteomes" id="UP000031623">
    <property type="component" value="Chromosome"/>
</dbReference>
<name>A0A090ANG1_9GAMM</name>
<reference evidence="6" key="1">
    <citation type="journal article" date="2014" name="ISME J.">
        <title>Ecophysiology of Thioploca ingrica as revealed by the complete genome sequence supplemented with proteomic evidence.</title>
        <authorList>
            <person name="Kojima H."/>
            <person name="Ogura Y."/>
            <person name="Yamamoto N."/>
            <person name="Togashi T."/>
            <person name="Mori H."/>
            <person name="Watanabe T."/>
            <person name="Nemoto F."/>
            <person name="Kurokawa K."/>
            <person name="Hayashi T."/>
            <person name="Fukui M."/>
        </authorList>
    </citation>
    <scope>NUCLEOTIDE SEQUENCE [LARGE SCALE GENOMIC DNA]</scope>
</reference>
<keyword evidence="1" id="KW-0560">Oxidoreductase</keyword>
<comment type="pathway">
    <text evidence="3">Amino-acid biosynthesis; ergothioneine biosynthesis.</text>
</comment>
<dbReference type="SUPFAM" id="SSF56436">
    <property type="entry name" value="C-type lectin-like"/>
    <property type="match status" value="1"/>
</dbReference>
<keyword evidence="2" id="KW-0408">Iron</keyword>
<evidence type="ECO:0000256" key="3">
    <source>
        <dbReference type="ARBA" id="ARBA00037882"/>
    </source>
</evidence>
<dbReference type="Pfam" id="PF12867">
    <property type="entry name" value="DinB_2"/>
    <property type="match status" value="1"/>
</dbReference>
<dbReference type="InterPro" id="IPR005532">
    <property type="entry name" value="SUMF_dom"/>
</dbReference>
<dbReference type="InterPro" id="IPR051043">
    <property type="entry name" value="Sulfatase_Mod_Factor_Kinase"/>
</dbReference>
<dbReference type="PANTHER" id="PTHR23150:SF36">
    <property type="entry name" value="HERCYNINE OXYGENASE"/>
    <property type="match status" value="1"/>
</dbReference>
<dbReference type="Pfam" id="PF03781">
    <property type="entry name" value="FGE-sulfatase"/>
    <property type="match status" value="2"/>
</dbReference>
<dbReference type="EMBL" id="AP014633">
    <property type="protein sequence ID" value="BAP57647.1"/>
    <property type="molecule type" value="Genomic_DNA"/>
</dbReference>
<protein>
    <recommendedName>
        <fullName evidence="8">Ergothioneine biosynthesis protein EgtB</fullName>
    </recommendedName>
</protein>
<evidence type="ECO:0008006" key="8">
    <source>
        <dbReference type="Google" id="ProtNLM"/>
    </source>
</evidence>
<evidence type="ECO:0000256" key="1">
    <source>
        <dbReference type="ARBA" id="ARBA00023002"/>
    </source>
</evidence>
<dbReference type="InterPro" id="IPR042095">
    <property type="entry name" value="SUMF_sf"/>
</dbReference>
<proteinExistence type="predicted"/>
<dbReference type="HOGENOM" id="CLU_012431_9_0_6"/>
<organism evidence="6 7">
    <name type="scientific">Thioploca ingrica</name>
    <dbReference type="NCBI Taxonomy" id="40754"/>
    <lineage>
        <taxon>Bacteria</taxon>
        <taxon>Pseudomonadati</taxon>
        <taxon>Pseudomonadota</taxon>
        <taxon>Gammaproteobacteria</taxon>
        <taxon>Thiotrichales</taxon>
        <taxon>Thiotrichaceae</taxon>
        <taxon>Thioploca</taxon>
    </lineage>
</organism>
<sequence>MNLSIPPTMATTSLFVLSRYDALQQFRTVRQDSENLCKPLKIEDYVIQTNPQASPAKWHLAHVTWFYETFILTVFSQNYREFHPRFRYLFNSYYEQIGEFFPRPQRGWLSRPTVEEIYRYRAYVDEQMVQLIESANEKDWVNINARLVIGLHHEQQHQELLLTDIKYNLAVNPLRPAYREDLPTTPCRTAPKLNWLEYSGGLESIGYDGEDFAYDNESPRHQVYVPPFRLASRLVTNGEYLEFIAAGGYEHPALWLSDGWSTLQQGSWQTPLYWEKIDGQWWQMTLGGMRPLIVDEPVCHVSYYEADAFSTWKNKRLPTETEWEIAARDLPRRGNLRDSGFLQPIVAEENHELLQMYGDVWEWTQSPYIPYPGYRPQPGALGEYNGKFMCNQLVLRGGSCVTPANHIRPTYRNFFYPHERWQFKGFRLAEDL</sequence>
<dbReference type="Gene3D" id="1.20.120.450">
    <property type="entry name" value="dinb family like domain"/>
    <property type="match status" value="1"/>
</dbReference>
<evidence type="ECO:0000259" key="5">
    <source>
        <dbReference type="Pfam" id="PF12867"/>
    </source>
</evidence>
<dbReference type="Gene3D" id="3.90.1580.10">
    <property type="entry name" value="paralog of FGE (formylglycine-generating enzyme)"/>
    <property type="match status" value="1"/>
</dbReference>
<dbReference type="GO" id="GO:0052699">
    <property type="term" value="P:ergothioneine biosynthetic process"/>
    <property type="evidence" value="ECO:0007669"/>
    <property type="project" value="InterPro"/>
</dbReference>
<dbReference type="STRING" id="40754.THII_3350"/>
<dbReference type="InterPro" id="IPR024775">
    <property type="entry name" value="DinB-like"/>
</dbReference>
<dbReference type="InterPro" id="IPR034660">
    <property type="entry name" value="DinB/YfiT-like"/>
</dbReference>
<feature type="domain" description="DinB-like" evidence="5">
    <location>
        <begin position="25"/>
        <end position="159"/>
    </location>
</feature>
<dbReference type="InterPro" id="IPR017806">
    <property type="entry name" value="EgtB"/>
</dbReference>
<feature type="domain" description="Sulfatase-modifying factor enzyme-like" evidence="4">
    <location>
        <begin position="349"/>
        <end position="429"/>
    </location>
</feature>
<dbReference type="InterPro" id="IPR016187">
    <property type="entry name" value="CTDL_fold"/>
</dbReference>
<gene>
    <name evidence="6" type="ORF">THII_3350</name>
</gene>
<dbReference type="NCBIfam" id="TIGR03440">
    <property type="entry name" value="egtB_TIGR03440"/>
    <property type="match status" value="1"/>
</dbReference>
<dbReference type="AlphaFoldDB" id="A0A090ANG1"/>
<keyword evidence="7" id="KW-1185">Reference proteome</keyword>
<feature type="domain" description="Sulfatase-modifying factor enzyme-like" evidence="4">
    <location>
        <begin position="195"/>
        <end position="329"/>
    </location>
</feature>
<dbReference type="PANTHER" id="PTHR23150">
    <property type="entry name" value="SULFATASE MODIFYING FACTOR 1, 2"/>
    <property type="match status" value="1"/>
</dbReference>
<dbReference type="SUPFAM" id="SSF109854">
    <property type="entry name" value="DinB/YfiT-like putative metalloenzymes"/>
    <property type="match status" value="1"/>
</dbReference>
<evidence type="ECO:0000313" key="6">
    <source>
        <dbReference type="EMBL" id="BAP57647.1"/>
    </source>
</evidence>
<evidence type="ECO:0000259" key="4">
    <source>
        <dbReference type="Pfam" id="PF03781"/>
    </source>
</evidence>
<accession>A0A090ANG1</accession>
<dbReference type="OrthoDB" id="9768004at2"/>
<dbReference type="KEGG" id="tig:THII_3350"/>
<evidence type="ECO:0000313" key="7">
    <source>
        <dbReference type="Proteomes" id="UP000031623"/>
    </source>
</evidence>